<comment type="caution">
    <text evidence="2">The sequence shown here is derived from an EMBL/GenBank/DDBJ whole genome shotgun (WGS) entry which is preliminary data.</text>
</comment>
<reference evidence="3 4" key="1">
    <citation type="submission" date="2018-08" db="EMBL/GenBank/DDBJ databases">
        <title>A genome reference for cultivated species of the human gut microbiota.</title>
        <authorList>
            <person name="Zou Y."/>
            <person name="Xue W."/>
            <person name="Luo G."/>
        </authorList>
    </citation>
    <scope>NUCLEOTIDE SEQUENCE [LARGE SCALE GENOMIC DNA]</scope>
    <source>
        <strain evidence="1 3">AF19-10AC</strain>
        <strain evidence="2 4">AF36-16BH</strain>
    </source>
</reference>
<evidence type="ECO:0000313" key="2">
    <source>
        <dbReference type="EMBL" id="RHL95779.1"/>
    </source>
</evidence>
<gene>
    <name evidence="1" type="ORF">DWX27_09010</name>
    <name evidence="2" type="ORF">DWZ95_02820</name>
</gene>
<organism evidence="2 4">
    <name type="scientific">Bacteroides intestinalis</name>
    <dbReference type="NCBI Taxonomy" id="329854"/>
    <lineage>
        <taxon>Bacteria</taxon>
        <taxon>Pseudomonadati</taxon>
        <taxon>Bacteroidota</taxon>
        <taxon>Bacteroidia</taxon>
        <taxon>Bacteroidales</taxon>
        <taxon>Bacteroidaceae</taxon>
        <taxon>Bacteroides</taxon>
    </lineage>
</organism>
<dbReference type="RefSeq" id="WP_021967610.1">
    <property type="nucleotide sequence ID" value="NZ_BAABZC010000002.1"/>
</dbReference>
<evidence type="ECO:0000313" key="4">
    <source>
        <dbReference type="Proteomes" id="UP000285013"/>
    </source>
</evidence>
<sequence length="114" mass="13555">MLATKILIHPSVSDFLEELPNILITEGYLNIYENAELLVDEIIDFIQEIPTAVHYHLSPSAESHFSRYGENIQYTFFKRSKSPRTTWYIFFIKQDERILVKYITNNHKEGQYIR</sequence>
<proteinExistence type="predicted"/>
<dbReference type="Proteomes" id="UP000284772">
    <property type="component" value="Unassembled WGS sequence"/>
</dbReference>
<evidence type="ECO:0008006" key="5">
    <source>
        <dbReference type="Google" id="ProtNLM"/>
    </source>
</evidence>
<name>A0A412P9K9_9BACE</name>
<evidence type="ECO:0000313" key="1">
    <source>
        <dbReference type="EMBL" id="RGT53100.1"/>
    </source>
</evidence>
<evidence type="ECO:0000313" key="3">
    <source>
        <dbReference type="Proteomes" id="UP000284772"/>
    </source>
</evidence>
<accession>A0A412P9K9</accession>
<dbReference type="EMBL" id="QRPE01000002">
    <property type="protein sequence ID" value="RHL95779.1"/>
    <property type="molecule type" value="Genomic_DNA"/>
</dbReference>
<protein>
    <recommendedName>
        <fullName evidence="5">Type II toxin-antitoxin system RelE/ParE family toxin</fullName>
    </recommendedName>
</protein>
<dbReference type="Proteomes" id="UP000285013">
    <property type="component" value="Unassembled WGS sequence"/>
</dbReference>
<dbReference type="AlphaFoldDB" id="A0A412P9K9"/>
<dbReference type="EMBL" id="QRWT01000007">
    <property type="protein sequence ID" value="RGT53100.1"/>
    <property type="molecule type" value="Genomic_DNA"/>
</dbReference>